<keyword evidence="4 11" id="KW-1133">Transmembrane helix</keyword>
<dbReference type="InterPro" id="IPR013662">
    <property type="entry name" value="RIH_assoc-dom"/>
</dbReference>
<feature type="domain" description="RyR/IP3R Homology associated" evidence="14">
    <location>
        <begin position="982"/>
        <end position="1075"/>
    </location>
</feature>
<evidence type="ECO:0000256" key="4">
    <source>
        <dbReference type="ARBA" id="ARBA00022989"/>
    </source>
</evidence>
<evidence type="ECO:0000313" key="16">
    <source>
        <dbReference type="Proteomes" id="UP000593567"/>
    </source>
</evidence>
<feature type="domain" description="RIH" evidence="13">
    <location>
        <begin position="183"/>
        <end position="326"/>
    </location>
</feature>
<sequence>MEVLDLLFNFRFNTRLEQFVYEFKNIHHQAMQATSDMPEIGHLLYETFEIEDKSHVCKVATRKLEEMFHKTDYLRGNFDLVAILMDLSDYKYDKLLIKAMALLNRFYSANDSLFSRAVQAQVLITPKSVQVYKRVQAILPKLQRLSKSKLSNDAGMELSQIIDQLTLFCHLENEPEEPHPMNQKILYNFNLLSDIFDILAKEYDVKLADQYKGMKCALQASFRFLKAISRGNDAVQIRLFDQLDFMLRVKGAEPEMAEAVLEIFTGNKVTCMKVLAYQIQRIMLLAAEHRAEAPQFLDLLNAIVKVEELNLPLKRNQGYVMKYFMQYRSEVSGSLEYDQPSRMELLKSNSNIKELRYMLSMVDLLSTCAEGENRFIESICQTIFNLDELLEILTDENLSNAVKKPFLRYMLWVYMNTAGGIIESGAGDLPHDTNMWKFIKMVISDLDKLISFVRDNQDTTKQLLKEAPNIAAVKLPPLITSSANDEPVNIHDMHGSLHYYFDAVMPSLQVFFRSYYQPNSDEFPDEAGTVDQLANKFMKFVDHVGGIISDDLQLKTMVTCVSSILSSSNVSVKVMEEFQEKYGHSGAEAISSDARKNYITEFSAEEELNDQLNVFAENYAYVYGGKNDIKSQTGFDSHAEYTELGGNEELPLGKEFQDHMGAFIKESASTHAEKYFMAKKLIDQLAVSSNLRLTNERDRLSQNDLDIKCFQLLRGLIHNEIIKLPPESEENARHTKRQLQHIADVQKVLEDHNAILKVLPHLSKNQDKLIREILAFMAAMLHGGNEQVQNSLVNYFYGTREEKFFFAVKNRIDLSTMAVKEQRSLAAQYMAKVEEAIEMAKSLKKAMATAKATALDMNNLKGAMFGSRMSNRNFGSRMGGSRMLGARTVKPVGSAPRRSPSVRKKTPSYMSLQGSNTNMSPANGHAGSAAQMDVKKNKVAPTGSVELEEIKVKETAELDKDEIAEIEAMASEEMDMEYEDDGYIELVLKVLGLMCDGQNTQLQNYLREQPDNIKSFNLVGETVRFLQLLYSNINPNTISLVIQVFNTLVEFCSGNAYNQSVAFDNKIIDYVNYILRNKQYKVCDPEDILELKTGIQQLVKAMCEENRSVKDQSKPSRIDDYDTKEVMDTLDMDSIQEVMLTLFDQLCMYSPGSDEYEAINQIAFGYYHLIRRYQDVDETFDIKEMKQRADSSWLERGSFVDTAWRFYETGTMSIEILKDDELQKTYFHVRDKTVLREEVKDRFNYEVDRSSPTNKLREFLAWSKAIMDDIMYQKKILSQPVSRFFVKSGYYMSMLAIFISFLIAILILSTWVDPALVEQPPSSTHLFIRGDNSTYTKVEPGYRSALQKYEPAALNMPIEKLLTYILGGLHNIISLGVVISFFLSNQPRMPTIAGIQQWFKATFTTSTQEKEYDEEEEAESQLQIHLFSFQTLYHILFFVFSILGTIYYGYFFSFHLLHITQNNQLLKRVIMAVTRNGLSLLWVFILGMIFLYIYALVAFGFFRDLHDPNSGMQCSHMYECFINLVHKGMILSTLEMFWEEDISAKSYGWNIGKALFDFSFFIIISTIGLNIIFGIIVDTFSELRDSKWQIDQDMRNSCFICSRESYDFEHHPGGFEKHVKQEHYQWAYLFFFIHLRNTRINDYSAIELYVHRQLLKDNISFFPLNRAMSLEDEEDSNEAKIDTLLQKVNYIMEKMKAQEALKFYEEEERKQQEWIQRNAAGKAP</sequence>
<feature type="transmembrane region" description="Helical" evidence="11">
    <location>
        <begin position="1432"/>
        <end position="1457"/>
    </location>
</feature>
<dbReference type="EMBL" id="VXIV02003179">
    <property type="protein sequence ID" value="KAF6020376.1"/>
    <property type="molecule type" value="Genomic_DNA"/>
</dbReference>
<keyword evidence="5" id="KW-0406">Ion transport</keyword>
<dbReference type="PANTHER" id="PTHR13715">
    <property type="entry name" value="RYANODINE RECEPTOR AND IP3 RECEPTOR"/>
    <property type="match status" value="1"/>
</dbReference>
<dbReference type="InterPro" id="IPR035910">
    <property type="entry name" value="RyR/IP3R_RIH_dom_sf"/>
</dbReference>
<feature type="transmembrane region" description="Helical" evidence="11">
    <location>
        <begin position="1478"/>
        <end position="1502"/>
    </location>
</feature>
<dbReference type="SUPFAM" id="SSF100909">
    <property type="entry name" value="IP3 receptor type 1 binding core, domain 2"/>
    <property type="match status" value="1"/>
</dbReference>
<keyword evidence="3 11" id="KW-0812">Transmembrane</keyword>
<dbReference type="InterPro" id="IPR000699">
    <property type="entry name" value="RIH_dom"/>
</dbReference>
<proteinExistence type="predicted"/>
<evidence type="ECO:0000313" key="15">
    <source>
        <dbReference type="EMBL" id="KAF6020376.1"/>
    </source>
</evidence>
<dbReference type="InterPro" id="IPR005821">
    <property type="entry name" value="Ion_trans_dom"/>
</dbReference>
<evidence type="ECO:0000259" key="12">
    <source>
        <dbReference type="Pfam" id="PF00520"/>
    </source>
</evidence>
<keyword evidence="16" id="KW-1185">Reference proteome</keyword>
<reference evidence="15" key="1">
    <citation type="submission" date="2020-06" db="EMBL/GenBank/DDBJ databases">
        <title>Draft genome of Bugula neritina, a colonial animal packing powerful symbionts and potential medicines.</title>
        <authorList>
            <person name="Rayko M."/>
        </authorList>
    </citation>
    <scope>NUCLEOTIDE SEQUENCE [LARGE SCALE GENOMIC DNA]</scope>
    <source>
        <strain evidence="15">Kwan_BN1</strain>
    </source>
</reference>
<keyword evidence="7" id="KW-1071">Ligand-gated ion channel</keyword>
<evidence type="ECO:0000256" key="1">
    <source>
        <dbReference type="ARBA" id="ARBA00004127"/>
    </source>
</evidence>
<feature type="transmembrane region" description="Helical" evidence="11">
    <location>
        <begin position="1361"/>
        <end position="1383"/>
    </location>
</feature>
<keyword evidence="2" id="KW-0813">Transport</keyword>
<feature type="region of interest" description="Disordered" evidence="10">
    <location>
        <begin position="890"/>
        <end position="911"/>
    </location>
</feature>
<comment type="subcellular location">
    <subcellularLocation>
        <location evidence="1">Endomembrane system</location>
        <topology evidence="1">Multi-pass membrane protein</topology>
    </subcellularLocation>
</comment>
<dbReference type="Gene3D" id="1.10.287.70">
    <property type="match status" value="1"/>
</dbReference>
<evidence type="ECO:0000256" key="5">
    <source>
        <dbReference type="ARBA" id="ARBA00023065"/>
    </source>
</evidence>
<dbReference type="Proteomes" id="UP000593567">
    <property type="component" value="Unassembled WGS sequence"/>
</dbReference>
<dbReference type="Pfam" id="PF08454">
    <property type="entry name" value="RIH_assoc"/>
    <property type="match status" value="1"/>
</dbReference>
<evidence type="ECO:0000256" key="9">
    <source>
        <dbReference type="SAM" id="Coils"/>
    </source>
</evidence>
<accession>A0A7J7J401</accession>
<dbReference type="Pfam" id="PF00520">
    <property type="entry name" value="Ion_trans"/>
    <property type="match status" value="1"/>
</dbReference>
<dbReference type="GO" id="GO:0012505">
    <property type="term" value="C:endomembrane system"/>
    <property type="evidence" value="ECO:0007669"/>
    <property type="project" value="UniProtKB-SubCell"/>
</dbReference>
<gene>
    <name evidence="15" type="ORF">EB796_021348</name>
</gene>
<comment type="caution">
    <text evidence="15">The sequence shown here is derived from an EMBL/GenBank/DDBJ whole genome shotgun (WGS) entry which is preliminary data.</text>
</comment>
<evidence type="ECO:0000256" key="3">
    <source>
        <dbReference type="ARBA" id="ARBA00022692"/>
    </source>
</evidence>
<evidence type="ECO:0000256" key="10">
    <source>
        <dbReference type="SAM" id="MobiDB-lite"/>
    </source>
</evidence>
<feature type="coiled-coil region" evidence="9">
    <location>
        <begin position="826"/>
        <end position="853"/>
    </location>
</feature>
<organism evidence="15 16">
    <name type="scientific">Bugula neritina</name>
    <name type="common">Brown bryozoan</name>
    <name type="synonym">Sertularia neritina</name>
    <dbReference type="NCBI Taxonomy" id="10212"/>
    <lineage>
        <taxon>Eukaryota</taxon>
        <taxon>Metazoa</taxon>
        <taxon>Spiralia</taxon>
        <taxon>Lophotrochozoa</taxon>
        <taxon>Bryozoa</taxon>
        <taxon>Gymnolaemata</taxon>
        <taxon>Cheilostomatida</taxon>
        <taxon>Flustrina</taxon>
        <taxon>Buguloidea</taxon>
        <taxon>Bugulidae</taxon>
        <taxon>Bugula</taxon>
    </lineage>
</organism>
<feature type="coiled-coil region" evidence="9">
    <location>
        <begin position="1667"/>
        <end position="1707"/>
    </location>
</feature>
<evidence type="ECO:0000256" key="7">
    <source>
        <dbReference type="ARBA" id="ARBA00023286"/>
    </source>
</evidence>
<keyword evidence="8" id="KW-0407">Ion channel</keyword>
<dbReference type="GO" id="GO:0016020">
    <property type="term" value="C:membrane"/>
    <property type="evidence" value="ECO:0007669"/>
    <property type="project" value="InterPro"/>
</dbReference>
<keyword evidence="6 11" id="KW-0472">Membrane</keyword>
<dbReference type="GO" id="GO:0005262">
    <property type="term" value="F:calcium channel activity"/>
    <property type="evidence" value="ECO:0007669"/>
    <property type="project" value="InterPro"/>
</dbReference>
<evidence type="ECO:0000256" key="8">
    <source>
        <dbReference type="ARBA" id="ARBA00023303"/>
    </source>
</evidence>
<evidence type="ECO:0000259" key="13">
    <source>
        <dbReference type="Pfam" id="PF01365"/>
    </source>
</evidence>
<dbReference type="PANTHER" id="PTHR13715:SF99">
    <property type="entry name" value="INOSITOL 1,4,5-TRISPHOSPHATE RECEPTOR-LIKE PROTEIN A"/>
    <property type="match status" value="1"/>
</dbReference>
<feature type="domain" description="Ion transport" evidence="12">
    <location>
        <begin position="1451"/>
        <end position="1586"/>
    </location>
</feature>
<dbReference type="InterPro" id="IPR015925">
    <property type="entry name" value="Ryanodine_IP3_receptor"/>
</dbReference>
<evidence type="ECO:0000256" key="2">
    <source>
        <dbReference type="ARBA" id="ARBA00022448"/>
    </source>
</evidence>
<dbReference type="Pfam" id="PF01365">
    <property type="entry name" value="RYDR_ITPR"/>
    <property type="match status" value="1"/>
</dbReference>
<name>A0A7J7J401_BUGNE</name>
<feature type="transmembrane region" description="Helical" evidence="11">
    <location>
        <begin position="1558"/>
        <end position="1577"/>
    </location>
</feature>
<evidence type="ECO:0000256" key="11">
    <source>
        <dbReference type="SAM" id="Phobius"/>
    </source>
</evidence>
<evidence type="ECO:0008006" key="17">
    <source>
        <dbReference type="Google" id="ProtNLM"/>
    </source>
</evidence>
<feature type="transmembrane region" description="Helical" evidence="11">
    <location>
        <begin position="1290"/>
        <end position="1312"/>
    </location>
</feature>
<dbReference type="OrthoDB" id="300855at2759"/>
<evidence type="ECO:0000256" key="6">
    <source>
        <dbReference type="ARBA" id="ARBA00023136"/>
    </source>
</evidence>
<protein>
    <recommendedName>
        <fullName evidence="17">RyR/IP3R Homology associated domain-containing protein</fullName>
    </recommendedName>
</protein>
<keyword evidence="9" id="KW-0175">Coiled coil</keyword>
<evidence type="ECO:0000259" key="14">
    <source>
        <dbReference type="Pfam" id="PF08454"/>
    </source>
</evidence>